<accession>A0A1G7MQU6</accession>
<evidence type="ECO:0000256" key="1">
    <source>
        <dbReference type="ARBA" id="ARBA00004651"/>
    </source>
</evidence>
<evidence type="ECO:0000313" key="10">
    <source>
        <dbReference type="Proteomes" id="UP000182427"/>
    </source>
</evidence>
<name>A0A1G7MQU6_9BACT</name>
<comment type="similarity">
    <text evidence="6">Belongs to the ABC-4 integral membrane protein family.</text>
</comment>
<sequence>MLSVHPLVTGHLRYNAQQAYLNALAIGLAVMMVLTIAGASLDPASHPNRFIIAVRAMVVGVAWAATGATFLFLAINRFSQVRERTRQFAIYRVLGGAFTFILVLLLQETILIALPGTIVGIILAYLHEWLISTVLGGLFVLRTPYSFWLPAGIIAATVFFLAGAYSAWHATRLEVLDALACED</sequence>
<reference evidence="9 10" key="1">
    <citation type="submission" date="2016-10" db="EMBL/GenBank/DDBJ databases">
        <authorList>
            <person name="de Groot N.N."/>
        </authorList>
    </citation>
    <scope>NUCLEOTIDE SEQUENCE [LARGE SCALE GENOMIC DNA]</scope>
    <source>
        <strain evidence="9 10">GAS232</strain>
    </source>
</reference>
<evidence type="ECO:0000256" key="2">
    <source>
        <dbReference type="ARBA" id="ARBA00022475"/>
    </source>
</evidence>
<dbReference type="InterPro" id="IPR003838">
    <property type="entry name" value="ABC3_permease_C"/>
</dbReference>
<evidence type="ECO:0000256" key="6">
    <source>
        <dbReference type="ARBA" id="ARBA00038076"/>
    </source>
</evidence>
<dbReference type="InterPro" id="IPR050250">
    <property type="entry name" value="Macrolide_Exporter_MacB"/>
</dbReference>
<gene>
    <name evidence="9" type="ORF">SAMN05444167_2881</name>
</gene>
<dbReference type="OrthoDB" id="118707at2"/>
<keyword evidence="4 7" id="KW-1133">Transmembrane helix</keyword>
<keyword evidence="3 7" id="KW-0812">Transmembrane</keyword>
<proteinExistence type="inferred from homology"/>
<evidence type="ECO:0000256" key="4">
    <source>
        <dbReference type="ARBA" id="ARBA00022989"/>
    </source>
</evidence>
<dbReference type="GO" id="GO:0022857">
    <property type="term" value="F:transmembrane transporter activity"/>
    <property type="evidence" value="ECO:0007669"/>
    <property type="project" value="TreeGrafter"/>
</dbReference>
<feature type="transmembrane region" description="Helical" evidence="7">
    <location>
        <begin position="147"/>
        <end position="168"/>
    </location>
</feature>
<evidence type="ECO:0000259" key="8">
    <source>
        <dbReference type="Pfam" id="PF02687"/>
    </source>
</evidence>
<feature type="transmembrane region" description="Helical" evidence="7">
    <location>
        <begin position="88"/>
        <end position="106"/>
    </location>
</feature>
<dbReference type="Pfam" id="PF02687">
    <property type="entry name" value="FtsX"/>
    <property type="match status" value="1"/>
</dbReference>
<keyword evidence="5 7" id="KW-0472">Membrane</keyword>
<evidence type="ECO:0000256" key="3">
    <source>
        <dbReference type="ARBA" id="ARBA00022692"/>
    </source>
</evidence>
<comment type="subcellular location">
    <subcellularLocation>
        <location evidence="1">Cell membrane</location>
        <topology evidence="1">Multi-pass membrane protein</topology>
    </subcellularLocation>
</comment>
<feature type="transmembrane region" description="Helical" evidence="7">
    <location>
        <begin position="20"/>
        <end position="40"/>
    </location>
</feature>
<evidence type="ECO:0000256" key="7">
    <source>
        <dbReference type="SAM" id="Phobius"/>
    </source>
</evidence>
<feature type="transmembrane region" description="Helical" evidence="7">
    <location>
        <begin position="112"/>
        <end position="140"/>
    </location>
</feature>
<evidence type="ECO:0000256" key="5">
    <source>
        <dbReference type="ARBA" id="ARBA00023136"/>
    </source>
</evidence>
<dbReference type="GO" id="GO:0005886">
    <property type="term" value="C:plasma membrane"/>
    <property type="evidence" value="ECO:0007669"/>
    <property type="project" value="UniProtKB-SubCell"/>
</dbReference>
<dbReference type="AlphaFoldDB" id="A0A1G7MQU6"/>
<feature type="domain" description="ABC3 transporter permease C-terminal" evidence="8">
    <location>
        <begin position="63"/>
        <end position="174"/>
    </location>
</feature>
<protein>
    <submittedName>
        <fullName evidence="9">FtsX-like permease family protein</fullName>
    </submittedName>
</protein>
<feature type="transmembrane region" description="Helical" evidence="7">
    <location>
        <begin position="52"/>
        <end position="76"/>
    </location>
</feature>
<evidence type="ECO:0000313" key="9">
    <source>
        <dbReference type="EMBL" id="SDF64153.1"/>
    </source>
</evidence>
<keyword evidence="2" id="KW-1003">Cell membrane</keyword>
<dbReference type="PANTHER" id="PTHR30572">
    <property type="entry name" value="MEMBRANE COMPONENT OF TRANSPORTER-RELATED"/>
    <property type="match status" value="1"/>
</dbReference>
<dbReference type="EMBL" id="LT629690">
    <property type="protein sequence ID" value="SDF64153.1"/>
    <property type="molecule type" value="Genomic_DNA"/>
</dbReference>
<dbReference type="Proteomes" id="UP000182427">
    <property type="component" value="Chromosome I"/>
</dbReference>
<keyword evidence="10" id="KW-1185">Reference proteome</keyword>
<dbReference type="PANTHER" id="PTHR30572:SF4">
    <property type="entry name" value="ABC TRANSPORTER PERMEASE YTRF"/>
    <property type="match status" value="1"/>
</dbReference>
<organism evidence="9 10">
    <name type="scientific">Terriglobus roseus</name>
    <dbReference type="NCBI Taxonomy" id="392734"/>
    <lineage>
        <taxon>Bacteria</taxon>
        <taxon>Pseudomonadati</taxon>
        <taxon>Acidobacteriota</taxon>
        <taxon>Terriglobia</taxon>
        <taxon>Terriglobales</taxon>
        <taxon>Acidobacteriaceae</taxon>
        <taxon>Terriglobus</taxon>
    </lineage>
</organism>